<evidence type="ECO:0000256" key="12">
    <source>
        <dbReference type="ARBA" id="ARBA00022777"/>
    </source>
</evidence>
<dbReference type="SUPFAM" id="SSF82114">
    <property type="entry name" value="Riboflavin kinase-like"/>
    <property type="match status" value="1"/>
</dbReference>
<evidence type="ECO:0000259" key="16">
    <source>
        <dbReference type="SMART" id="SM00904"/>
    </source>
</evidence>
<dbReference type="PIRSF" id="PIRSF004491">
    <property type="entry name" value="FAD_Synth"/>
    <property type="match status" value="1"/>
</dbReference>
<comment type="pathway">
    <text evidence="2">Cofactor biosynthesis; FMN biosynthesis; FMN from riboflavin (ATP route): step 1/1.</text>
</comment>
<dbReference type="PANTHER" id="PTHR22749">
    <property type="entry name" value="RIBOFLAVIN KINASE/FMN ADENYLYLTRANSFERASE"/>
    <property type="match status" value="1"/>
</dbReference>
<keyword evidence="13" id="KW-0274">FAD</keyword>
<evidence type="ECO:0000256" key="3">
    <source>
        <dbReference type="ARBA" id="ARBA00010214"/>
    </source>
</evidence>
<feature type="domain" description="Riboflavin kinase" evidence="16">
    <location>
        <begin position="177"/>
        <end position="303"/>
    </location>
</feature>
<dbReference type="UniPathway" id="UPA00277">
    <property type="reaction ID" value="UER00407"/>
</dbReference>
<dbReference type="GO" id="GO:0009231">
    <property type="term" value="P:riboflavin biosynthetic process"/>
    <property type="evidence" value="ECO:0007669"/>
    <property type="project" value="InterPro"/>
</dbReference>
<evidence type="ECO:0000256" key="5">
    <source>
        <dbReference type="ARBA" id="ARBA00012393"/>
    </source>
</evidence>
<dbReference type="GO" id="GO:0006747">
    <property type="term" value="P:FAD biosynthetic process"/>
    <property type="evidence" value="ECO:0007669"/>
    <property type="project" value="UniProtKB-UniPathway"/>
</dbReference>
<evidence type="ECO:0000256" key="4">
    <source>
        <dbReference type="ARBA" id="ARBA00012105"/>
    </source>
</evidence>
<dbReference type="InterPro" id="IPR014729">
    <property type="entry name" value="Rossmann-like_a/b/a_fold"/>
</dbReference>
<keyword evidence="7" id="KW-0285">Flavoprotein</keyword>
<name>A0A6J7AQK5_9ZZZZ</name>
<dbReference type="InterPro" id="IPR023468">
    <property type="entry name" value="Riboflavin_kinase"/>
</dbReference>
<keyword evidence="12" id="KW-0418">Kinase</keyword>
<dbReference type="SUPFAM" id="SSF52374">
    <property type="entry name" value="Nucleotidylyl transferase"/>
    <property type="match status" value="1"/>
</dbReference>
<dbReference type="InterPro" id="IPR015865">
    <property type="entry name" value="Riboflavin_kinase_bac/euk"/>
</dbReference>
<evidence type="ECO:0000256" key="13">
    <source>
        <dbReference type="ARBA" id="ARBA00022827"/>
    </source>
</evidence>
<dbReference type="Pfam" id="PF01687">
    <property type="entry name" value="Flavokinase"/>
    <property type="match status" value="1"/>
</dbReference>
<comment type="pathway">
    <text evidence="1">Cofactor biosynthesis; FAD biosynthesis; FAD from FMN: step 1/1.</text>
</comment>
<dbReference type="InterPro" id="IPR004821">
    <property type="entry name" value="Cyt_trans-like"/>
</dbReference>
<dbReference type="GO" id="GO:0008531">
    <property type="term" value="F:riboflavin kinase activity"/>
    <property type="evidence" value="ECO:0007669"/>
    <property type="project" value="UniProtKB-EC"/>
</dbReference>
<keyword evidence="8" id="KW-0288">FMN</keyword>
<comment type="similarity">
    <text evidence="3">Belongs to the RibF family.</text>
</comment>
<dbReference type="NCBIfam" id="NF004160">
    <property type="entry name" value="PRK05627.1-3"/>
    <property type="match status" value="1"/>
</dbReference>
<dbReference type="AlphaFoldDB" id="A0A6J7AQK5"/>
<dbReference type="InterPro" id="IPR015864">
    <property type="entry name" value="FAD_synthase"/>
</dbReference>
<reference evidence="17" key="1">
    <citation type="submission" date="2020-05" db="EMBL/GenBank/DDBJ databases">
        <authorList>
            <person name="Chiriac C."/>
            <person name="Salcher M."/>
            <person name="Ghai R."/>
            <person name="Kavagutti S V."/>
        </authorList>
    </citation>
    <scope>NUCLEOTIDE SEQUENCE</scope>
</reference>
<dbReference type="EC" id="2.7.1.26" evidence="4"/>
<dbReference type="GO" id="GO:0005524">
    <property type="term" value="F:ATP binding"/>
    <property type="evidence" value="ECO:0007669"/>
    <property type="project" value="UniProtKB-KW"/>
</dbReference>
<organism evidence="17">
    <name type="scientific">freshwater metagenome</name>
    <dbReference type="NCBI Taxonomy" id="449393"/>
    <lineage>
        <taxon>unclassified sequences</taxon>
        <taxon>metagenomes</taxon>
        <taxon>ecological metagenomes</taxon>
    </lineage>
</organism>
<dbReference type="FunFam" id="2.40.30.30:FF:000003">
    <property type="entry name" value="Riboflavin biosynthesis protein"/>
    <property type="match status" value="1"/>
</dbReference>
<evidence type="ECO:0000256" key="14">
    <source>
        <dbReference type="ARBA" id="ARBA00022840"/>
    </source>
</evidence>
<evidence type="ECO:0000256" key="15">
    <source>
        <dbReference type="ARBA" id="ARBA00023268"/>
    </source>
</evidence>
<dbReference type="InterPro" id="IPR023465">
    <property type="entry name" value="Riboflavin_kinase_dom_sf"/>
</dbReference>
<dbReference type="EC" id="2.7.7.2" evidence="5"/>
<keyword evidence="10" id="KW-0548">Nucleotidyltransferase</keyword>
<dbReference type="NCBIfam" id="TIGR00125">
    <property type="entry name" value="cyt_tran_rel"/>
    <property type="match status" value="1"/>
</dbReference>
<keyword evidence="15" id="KW-0511">Multifunctional enzyme</keyword>
<dbReference type="SMART" id="SM00904">
    <property type="entry name" value="Flavokinase"/>
    <property type="match status" value="1"/>
</dbReference>
<evidence type="ECO:0000256" key="1">
    <source>
        <dbReference type="ARBA" id="ARBA00004726"/>
    </source>
</evidence>
<dbReference type="NCBIfam" id="TIGR00083">
    <property type="entry name" value="ribF"/>
    <property type="match status" value="1"/>
</dbReference>
<keyword evidence="9" id="KW-0808">Transferase</keyword>
<dbReference type="EMBL" id="CAFABK010000122">
    <property type="protein sequence ID" value="CAB4835145.1"/>
    <property type="molecule type" value="Genomic_DNA"/>
</dbReference>
<sequence>MSDALNSSAPAVVCLGVFDGVHRGHRALIDRARVTADGLGIAVSVMTFDPHPLAVLHPERAPKMLASVSERKELLLAAGADNVYVLDFTVATSHLTPRDFVELIVVNQLSARVVVVGKNFWFGHEASGDVEVLTALGVEYGFEVHSIDIQGGGGAQWSSTNVRHLIAAGEVVSAAEILGRDYQLGGLVVHGDERGRELGFPTANLRIDQSRAVPADGVYAGWVTTGGLGRLPAAISIGTNPQFDGAERRIEAYVLDRTDLDLYDQELTVDFVARVRGQAVFADLGALVEAMNLDVATTRKLLAIG</sequence>
<dbReference type="FunFam" id="3.40.50.620:FF:000021">
    <property type="entry name" value="Riboflavin biosynthesis protein"/>
    <property type="match status" value="1"/>
</dbReference>
<evidence type="ECO:0000256" key="9">
    <source>
        <dbReference type="ARBA" id="ARBA00022679"/>
    </source>
</evidence>
<gene>
    <name evidence="17" type="ORF">UFOPK3204_01691</name>
</gene>
<keyword evidence="11" id="KW-0547">Nucleotide-binding</keyword>
<dbReference type="GO" id="GO:0003919">
    <property type="term" value="F:FMN adenylyltransferase activity"/>
    <property type="evidence" value="ECO:0007669"/>
    <property type="project" value="UniProtKB-EC"/>
</dbReference>
<dbReference type="GO" id="GO:0009398">
    <property type="term" value="P:FMN biosynthetic process"/>
    <property type="evidence" value="ECO:0007669"/>
    <property type="project" value="UniProtKB-UniPathway"/>
</dbReference>
<evidence type="ECO:0000256" key="10">
    <source>
        <dbReference type="ARBA" id="ARBA00022695"/>
    </source>
</evidence>
<dbReference type="Pfam" id="PF06574">
    <property type="entry name" value="FAD_syn"/>
    <property type="match status" value="1"/>
</dbReference>
<evidence type="ECO:0000256" key="2">
    <source>
        <dbReference type="ARBA" id="ARBA00005201"/>
    </source>
</evidence>
<protein>
    <recommendedName>
        <fullName evidence="6">Bifunctional riboflavin kinase/FMN adenylyltransferase</fullName>
        <ecNumber evidence="4">2.7.1.26</ecNumber>
        <ecNumber evidence="5">2.7.7.2</ecNumber>
    </recommendedName>
</protein>
<keyword evidence="14" id="KW-0067">ATP-binding</keyword>
<evidence type="ECO:0000256" key="11">
    <source>
        <dbReference type="ARBA" id="ARBA00022741"/>
    </source>
</evidence>
<evidence type="ECO:0000313" key="17">
    <source>
        <dbReference type="EMBL" id="CAB4835145.1"/>
    </source>
</evidence>
<dbReference type="Gene3D" id="3.40.50.620">
    <property type="entry name" value="HUPs"/>
    <property type="match status" value="1"/>
</dbReference>
<evidence type="ECO:0000256" key="7">
    <source>
        <dbReference type="ARBA" id="ARBA00022630"/>
    </source>
</evidence>
<dbReference type="Gene3D" id="2.40.30.30">
    <property type="entry name" value="Riboflavin kinase-like"/>
    <property type="match status" value="1"/>
</dbReference>
<dbReference type="CDD" id="cd02064">
    <property type="entry name" value="FAD_synthetase_N"/>
    <property type="match status" value="1"/>
</dbReference>
<dbReference type="PANTHER" id="PTHR22749:SF6">
    <property type="entry name" value="RIBOFLAVIN KINASE"/>
    <property type="match status" value="1"/>
</dbReference>
<evidence type="ECO:0000256" key="6">
    <source>
        <dbReference type="ARBA" id="ARBA00018483"/>
    </source>
</evidence>
<proteinExistence type="inferred from homology"/>
<evidence type="ECO:0000256" key="8">
    <source>
        <dbReference type="ARBA" id="ARBA00022643"/>
    </source>
</evidence>
<dbReference type="UniPathway" id="UPA00276">
    <property type="reaction ID" value="UER00406"/>
</dbReference>
<dbReference type="InterPro" id="IPR002606">
    <property type="entry name" value="Riboflavin_kinase_bac"/>
</dbReference>
<accession>A0A6J7AQK5</accession>